<dbReference type="Gene3D" id="3.30.450.40">
    <property type="match status" value="1"/>
</dbReference>
<dbReference type="InterPro" id="IPR014757">
    <property type="entry name" value="Tscrpt_reg_IclR_C"/>
</dbReference>
<organism evidence="6 7">
    <name type="scientific">Pontixanthobacter aquaemixtae</name>
    <dbReference type="NCBI Taxonomy" id="1958940"/>
    <lineage>
        <taxon>Bacteria</taxon>
        <taxon>Pseudomonadati</taxon>
        <taxon>Pseudomonadota</taxon>
        <taxon>Alphaproteobacteria</taxon>
        <taxon>Sphingomonadales</taxon>
        <taxon>Erythrobacteraceae</taxon>
        <taxon>Pontixanthobacter</taxon>
    </lineage>
</organism>
<keyword evidence="2" id="KW-0238">DNA-binding</keyword>
<dbReference type="SUPFAM" id="SSF46785">
    <property type="entry name" value="Winged helix' DNA-binding domain"/>
    <property type="match status" value="1"/>
</dbReference>
<dbReference type="CDD" id="cd00090">
    <property type="entry name" value="HTH_ARSR"/>
    <property type="match status" value="1"/>
</dbReference>
<sequence length="263" mass="27766">MNEAASSTPPSKGKAPAIARAVAILRLLGRSEKPLGVQAIARELELVPSTCLYVLRALVEEQLVAVDPNSKLYRLDAGVLSLARGWLKQDRFADIVQPELDLLAQQSGVSTMAVQIVGLDHIIVIGTAQGSASFQLSAHIGSRFPALISATGRCIAAFADVSVASLQERFSELRWDNPPTFEQWLTQIGETRTRGFAVDDGFYMAGATVLAAPVFSQPGSAPGHALVALGMEGNVRDAGVDMIGEALRKSAAVLSSRLESTGG</sequence>
<dbReference type="AlphaFoldDB" id="A0A844ZT12"/>
<feature type="domain" description="IclR-ED" evidence="5">
    <location>
        <begin position="78"/>
        <end position="260"/>
    </location>
</feature>
<evidence type="ECO:0000256" key="1">
    <source>
        <dbReference type="ARBA" id="ARBA00023015"/>
    </source>
</evidence>
<dbReference type="InterPro" id="IPR029016">
    <property type="entry name" value="GAF-like_dom_sf"/>
</dbReference>
<evidence type="ECO:0000259" key="4">
    <source>
        <dbReference type="PROSITE" id="PS51077"/>
    </source>
</evidence>
<keyword evidence="3" id="KW-0804">Transcription</keyword>
<accession>A0A844ZT12</accession>
<dbReference type="GO" id="GO:0045892">
    <property type="term" value="P:negative regulation of DNA-templated transcription"/>
    <property type="evidence" value="ECO:0007669"/>
    <property type="project" value="TreeGrafter"/>
</dbReference>
<dbReference type="InterPro" id="IPR005471">
    <property type="entry name" value="Tscrpt_reg_IclR_N"/>
</dbReference>
<evidence type="ECO:0000313" key="6">
    <source>
        <dbReference type="EMBL" id="MXO89947.1"/>
    </source>
</evidence>
<dbReference type="SUPFAM" id="SSF55781">
    <property type="entry name" value="GAF domain-like"/>
    <property type="match status" value="1"/>
</dbReference>
<name>A0A844ZT12_9SPHN</name>
<dbReference type="OrthoDB" id="6057486at2"/>
<dbReference type="Pfam" id="PF09339">
    <property type="entry name" value="HTH_IclR"/>
    <property type="match status" value="1"/>
</dbReference>
<dbReference type="InterPro" id="IPR036390">
    <property type="entry name" value="WH_DNA-bd_sf"/>
</dbReference>
<proteinExistence type="predicted"/>
<dbReference type="GO" id="GO:0003700">
    <property type="term" value="F:DNA-binding transcription factor activity"/>
    <property type="evidence" value="ECO:0007669"/>
    <property type="project" value="TreeGrafter"/>
</dbReference>
<dbReference type="GO" id="GO:0003677">
    <property type="term" value="F:DNA binding"/>
    <property type="evidence" value="ECO:0007669"/>
    <property type="project" value="UniProtKB-KW"/>
</dbReference>
<comment type="caution">
    <text evidence="6">The sequence shown here is derived from an EMBL/GenBank/DDBJ whole genome shotgun (WGS) entry which is preliminary data.</text>
</comment>
<dbReference type="PANTHER" id="PTHR30136">
    <property type="entry name" value="HELIX-TURN-HELIX TRANSCRIPTIONAL REGULATOR, ICLR FAMILY"/>
    <property type="match status" value="1"/>
</dbReference>
<dbReference type="InterPro" id="IPR050707">
    <property type="entry name" value="HTH_MetabolicPath_Reg"/>
</dbReference>
<feature type="domain" description="HTH iclR-type" evidence="4">
    <location>
        <begin position="15"/>
        <end position="77"/>
    </location>
</feature>
<dbReference type="PANTHER" id="PTHR30136:SF24">
    <property type="entry name" value="HTH-TYPE TRANSCRIPTIONAL REPRESSOR ALLR"/>
    <property type="match status" value="1"/>
</dbReference>
<dbReference type="InterPro" id="IPR036388">
    <property type="entry name" value="WH-like_DNA-bd_sf"/>
</dbReference>
<protein>
    <submittedName>
        <fullName evidence="6">Helix-turn-helix domain-containing protein</fullName>
    </submittedName>
</protein>
<reference evidence="6 7" key="1">
    <citation type="submission" date="2019-12" db="EMBL/GenBank/DDBJ databases">
        <title>Genomic-based taxomic classification of the family Erythrobacteraceae.</title>
        <authorList>
            <person name="Xu L."/>
        </authorList>
    </citation>
    <scope>NUCLEOTIDE SEQUENCE [LARGE SCALE GENOMIC DNA]</scope>
    <source>
        <strain evidence="6 7">KCTC 52763</strain>
    </source>
</reference>
<dbReference type="Gene3D" id="1.10.10.10">
    <property type="entry name" value="Winged helix-like DNA-binding domain superfamily/Winged helix DNA-binding domain"/>
    <property type="match status" value="1"/>
</dbReference>
<dbReference type="EMBL" id="WTYX01000001">
    <property type="protein sequence ID" value="MXO89947.1"/>
    <property type="molecule type" value="Genomic_DNA"/>
</dbReference>
<evidence type="ECO:0000259" key="5">
    <source>
        <dbReference type="PROSITE" id="PS51078"/>
    </source>
</evidence>
<dbReference type="SMART" id="SM00346">
    <property type="entry name" value="HTH_ICLR"/>
    <property type="match status" value="1"/>
</dbReference>
<dbReference type="Proteomes" id="UP000442714">
    <property type="component" value="Unassembled WGS sequence"/>
</dbReference>
<evidence type="ECO:0000256" key="2">
    <source>
        <dbReference type="ARBA" id="ARBA00023125"/>
    </source>
</evidence>
<dbReference type="PROSITE" id="PS51078">
    <property type="entry name" value="ICLR_ED"/>
    <property type="match status" value="1"/>
</dbReference>
<gene>
    <name evidence="6" type="ORF">GRI41_03860</name>
</gene>
<dbReference type="RefSeq" id="WP_160603446.1">
    <property type="nucleotide sequence ID" value="NZ_WTYX01000001.1"/>
</dbReference>
<evidence type="ECO:0000313" key="7">
    <source>
        <dbReference type="Proteomes" id="UP000442714"/>
    </source>
</evidence>
<dbReference type="PROSITE" id="PS51077">
    <property type="entry name" value="HTH_ICLR"/>
    <property type="match status" value="1"/>
</dbReference>
<dbReference type="Pfam" id="PF01614">
    <property type="entry name" value="IclR_C"/>
    <property type="match status" value="1"/>
</dbReference>
<keyword evidence="7" id="KW-1185">Reference proteome</keyword>
<keyword evidence="1" id="KW-0805">Transcription regulation</keyword>
<evidence type="ECO:0000256" key="3">
    <source>
        <dbReference type="ARBA" id="ARBA00023163"/>
    </source>
</evidence>
<dbReference type="InterPro" id="IPR011991">
    <property type="entry name" value="ArsR-like_HTH"/>
</dbReference>